<evidence type="ECO:0000313" key="2">
    <source>
        <dbReference type="EMBL" id="KHD84801.1"/>
    </source>
</evidence>
<reference evidence="2 3" key="1">
    <citation type="submission" date="2014-10" db="EMBL/GenBank/DDBJ databases">
        <title>Draft genome of phytase producing Bacillus ginsengihumi strain M2.11.</title>
        <authorList>
            <person name="Toymentseva A."/>
            <person name="Boulygina E.A."/>
            <person name="Kazakov S.V."/>
            <person name="Kayumov I."/>
            <person name="Suleimanova A.D."/>
            <person name="Mardanova A.M."/>
            <person name="Maria S.N."/>
            <person name="Sergey M.Y."/>
            <person name="Sharipova M.R."/>
        </authorList>
    </citation>
    <scope>NUCLEOTIDE SEQUENCE [LARGE SCALE GENOMIC DNA]</scope>
    <source>
        <strain evidence="2 3">M2.11</strain>
    </source>
</reference>
<dbReference type="OrthoDB" id="6198809at2"/>
<feature type="domain" description="Apea-like HEPN" evidence="1">
    <location>
        <begin position="10"/>
        <end position="150"/>
    </location>
</feature>
<feature type="non-terminal residue" evidence="2">
    <location>
        <position position="1"/>
    </location>
</feature>
<evidence type="ECO:0000259" key="1">
    <source>
        <dbReference type="Pfam" id="PF18739"/>
    </source>
</evidence>
<name>A0A0A6VB67_9BACI</name>
<dbReference type="InterPro" id="IPR041229">
    <property type="entry name" value="HEPN_Apea"/>
</dbReference>
<gene>
    <name evidence="2" type="ORF">NG54_13055</name>
</gene>
<dbReference type="Pfam" id="PF18739">
    <property type="entry name" value="HEPN_Apea"/>
    <property type="match status" value="1"/>
</dbReference>
<sequence length="173" mass="20371">GTSDTVTVFLNYTKALESFHRGTSENSQYVTNSQYSKLRSKMIKAIEDEIDTEFKDKLRGALSYAHHYEFGKRLMHCFEDIDNEIKGIIFTEHNVELLANHIKQSRNYYTHFGKKQEGVIDEGFDLYFTNILLKTVLFYWIAKELSFTDELLKGWLDEDYNLKDMLKRSLTLL</sequence>
<accession>A0A0A6VB67</accession>
<comment type="caution">
    <text evidence="2">The sequence shown here is derived from an EMBL/GenBank/DDBJ whole genome shotgun (WGS) entry which is preliminary data.</text>
</comment>
<dbReference type="EMBL" id="JRUN01000041">
    <property type="protein sequence ID" value="KHD84801.1"/>
    <property type="molecule type" value="Genomic_DNA"/>
</dbReference>
<evidence type="ECO:0000313" key="3">
    <source>
        <dbReference type="Proteomes" id="UP000030588"/>
    </source>
</evidence>
<dbReference type="Proteomes" id="UP000030588">
    <property type="component" value="Unassembled WGS sequence"/>
</dbReference>
<dbReference type="RefSeq" id="WP_035355255.1">
    <property type="nucleotide sequence ID" value="NZ_JRUN01000041.1"/>
</dbReference>
<protein>
    <recommendedName>
        <fullName evidence="1">Apea-like HEPN domain-containing protein</fullName>
    </recommendedName>
</protein>
<proteinExistence type="predicted"/>
<dbReference type="AlphaFoldDB" id="A0A0A6VB67"/>
<organism evidence="2 3">
    <name type="scientific">Heyndrickxia ginsengihumi</name>
    <dbReference type="NCBI Taxonomy" id="363870"/>
    <lineage>
        <taxon>Bacteria</taxon>
        <taxon>Bacillati</taxon>
        <taxon>Bacillota</taxon>
        <taxon>Bacilli</taxon>
        <taxon>Bacillales</taxon>
        <taxon>Bacillaceae</taxon>
        <taxon>Heyndrickxia</taxon>
    </lineage>
</organism>